<feature type="chain" id="PRO_5046464130" evidence="7">
    <location>
        <begin position="29"/>
        <end position="566"/>
    </location>
</feature>
<dbReference type="Proteomes" id="UP000664495">
    <property type="component" value="Unassembled WGS sequence"/>
</dbReference>
<feature type="transmembrane region" description="Helical" evidence="6">
    <location>
        <begin position="537"/>
        <end position="555"/>
    </location>
</feature>
<protein>
    <submittedName>
        <fullName evidence="9">DUF5011 domain-containing protein</fullName>
    </submittedName>
</protein>
<evidence type="ECO:0000256" key="2">
    <source>
        <dbReference type="ARBA" id="ARBA00022525"/>
    </source>
</evidence>
<keyword evidence="10" id="KW-1185">Reference proteome</keyword>
<dbReference type="RefSeq" id="WP_207109977.1">
    <property type="nucleotide sequence ID" value="NZ_JAFLVR010000052.1"/>
</dbReference>
<organism evidence="9 10">
    <name type="scientific">Candidatus Enterococcus murrayae</name>
    <dbReference type="NCBI Taxonomy" id="2815321"/>
    <lineage>
        <taxon>Bacteria</taxon>
        <taxon>Bacillati</taxon>
        <taxon>Bacillota</taxon>
        <taxon>Bacilli</taxon>
        <taxon>Lactobacillales</taxon>
        <taxon>Enterococcaceae</taxon>
        <taxon>Enterococcus</taxon>
    </lineage>
</organism>
<dbReference type="EMBL" id="JAFLVR010000052">
    <property type="protein sequence ID" value="MBO0454238.1"/>
    <property type="molecule type" value="Genomic_DNA"/>
</dbReference>
<evidence type="ECO:0000313" key="10">
    <source>
        <dbReference type="Proteomes" id="UP000664495"/>
    </source>
</evidence>
<evidence type="ECO:0000256" key="5">
    <source>
        <dbReference type="SAM" id="MobiDB-lite"/>
    </source>
</evidence>
<evidence type="ECO:0000259" key="8">
    <source>
        <dbReference type="PROSITE" id="PS50847"/>
    </source>
</evidence>
<evidence type="ECO:0000256" key="6">
    <source>
        <dbReference type="SAM" id="Phobius"/>
    </source>
</evidence>
<feature type="compositionally biased region" description="Polar residues" evidence="5">
    <location>
        <begin position="79"/>
        <end position="97"/>
    </location>
</feature>
<dbReference type="NCBIfam" id="TIGR01167">
    <property type="entry name" value="LPXTG_anchor"/>
    <property type="match status" value="1"/>
</dbReference>
<gene>
    <name evidence="9" type="ORF">JZO85_18430</name>
</gene>
<evidence type="ECO:0000313" key="9">
    <source>
        <dbReference type="EMBL" id="MBO0454238.1"/>
    </source>
</evidence>
<dbReference type="Pfam" id="PF16403">
    <property type="entry name" value="Bact_surface_Ig-like"/>
    <property type="match status" value="1"/>
</dbReference>
<proteinExistence type="predicted"/>
<feature type="region of interest" description="Disordered" evidence="5">
    <location>
        <begin position="55"/>
        <end position="118"/>
    </location>
</feature>
<evidence type="ECO:0000256" key="3">
    <source>
        <dbReference type="ARBA" id="ARBA00022729"/>
    </source>
</evidence>
<keyword evidence="6" id="KW-0812">Transmembrane</keyword>
<feature type="region of interest" description="Disordered" evidence="5">
    <location>
        <begin position="472"/>
        <end position="531"/>
    </location>
</feature>
<dbReference type="PROSITE" id="PS50847">
    <property type="entry name" value="GRAM_POS_ANCHORING"/>
    <property type="match status" value="1"/>
</dbReference>
<dbReference type="Pfam" id="PF00746">
    <property type="entry name" value="Gram_pos_anchor"/>
    <property type="match status" value="1"/>
</dbReference>
<evidence type="ECO:0000256" key="4">
    <source>
        <dbReference type="ARBA" id="ARBA00023088"/>
    </source>
</evidence>
<keyword evidence="2" id="KW-0964">Secreted</keyword>
<keyword evidence="1" id="KW-0134">Cell wall</keyword>
<feature type="domain" description="Gram-positive cocci surface proteins LPxTG" evidence="8">
    <location>
        <begin position="527"/>
        <end position="566"/>
    </location>
</feature>
<dbReference type="InterPro" id="IPR019931">
    <property type="entry name" value="LPXTG_anchor"/>
</dbReference>
<name>A0ABS3HLP8_9ENTE</name>
<accession>A0ABS3HLP8</accession>
<dbReference type="InterPro" id="IPR013783">
    <property type="entry name" value="Ig-like_fold"/>
</dbReference>
<keyword evidence="3 7" id="KW-0732">Signal</keyword>
<feature type="signal peptide" evidence="7">
    <location>
        <begin position="1"/>
        <end position="28"/>
    </location>
</feature>
<keyword evidence="4" id="KW-0572">Peptidoglycan-anchor</keyword>
<dbReference type="Gene3D" id="2.60.40.10">
    <property type="entry name" value="Immunoglobulins"/>
    <property type="match status" value="2"/>
</dbReference>
<sequence length="566" mass="59604">MKRRKYLATFTIASVLLPAFLATQTGTAAENETNLHEQTQATEAPVAPAAPVVEAPVSPPEVSTPVAPDTAATPAPEVSTPSNTAPTAETTQASTQVPAPAAPQQENAVQEKPAEVKPLDVNPFPPNVPSDSKPAINIIPVQSIPKGTAFDPMAGVSATDQTDGDITSKVTYTGTVDVNVVGSYLLTYSVTNSKGQTATQSANIRVVDTNVGMYSIELADFSLPKGADYVQAIRDRIVVKDADGTVLPNGPLNILVSGHHSTDKVGTIAVEVAVLSSYNTVTKKIVNITIVDNSAVRIDATDVTLNVGDTFDPYSYAKGYETDVNGAETELGQAADASSVGIFVLSDNTDTSKAGTYQVTYQAKSAAGTVVTKTINVNVVSDTSDRLPNIIVEDKVMYVGDKLTKEMILAWATTENPNDFITGFKVVNGKIKVKFVGSTLVEPGVHEIMFSAITNEGKTAEKSMTLTVKEREIPAEDDGSEANKNEPTQTIDSAGDVNSEKTSPKVTSKLTTVKTEQKGSVKTASTLPKTGESSSNVFLTLIGLIMSAGVGAFLFKKKITEKNIKN</sequence>
<reference evidence="9 10" key="1">
    <citation type="submission" date="2021-03" db="EMBL/GenBank/DDBJ databases">
        <title>Enterococcal diversity collection.</title>
        <authorList>
            <person name="Gilmore M.S."/>
            <person name="Schwartzman J."/>
            <person name="Van Tyne D."/>
            <person name="Martin M."/>
            <person name="Earl A.M."/>
            <person name="Manson A.L."/>
            <person name="Straub T."/>
            <person name="Salamzade R."/>
            <person name="Saavedra J."/>
            <person name="Lebreton F."/>
            <person name="Prichula J."/>
            <person name="Schaufler K."/>
            <person name="Gaca A."/>
            <person name="Sgardioli B."/>
            <person name="Wagenaar J."/>
            <person name="Strong T."/>
        </authorList>
    </citation>
    <scope>NUCLEOTIDE SEQUENCE [LARGE SCALE GENOMIC DNA]</scope>
    <source>
        <strain evidence="9 10">MJM16</strain>
    </source>
</reference>
<keyword evidence="6" id="KW-0472">Membrane</keyword>
<dbReference type="InterPro" id="IPR032179">
    <property type="entry name" value="Cry22Aa_Ig-like"/>
</dbReference>
<evidence type="ECO:0000256" key="1">
    <source>
        <dbReference type="ARBA" id="ARBA00022512"/>
    </source>
</evidence>
<feature type="compositionally biased region" description="Low complexity" evidence="5">
    <location>
        <begin position="55"/>
        <end position="76"/>
    </location>
</feature>
<evidence type="ECO:0000256" key="7">
    <source>
        <dbReference type="SAM" id="SignalP"/>
    </source>
</evidence>
<keyword evidence="6" id="KW-1133">Transmembrane helix</keyword>
<feature type="compositionally biased region" description="Polar residues" evidence="5">
    <location>
        <begin position="504"/>
        <end position="531"/>
    </location>
</feature>
<comment type="caution">
    <text evidence="9">The sequence shown here is derived from an EMBL/GenBank/DDBJ whole genome shotgun (WGS) entry which is preliminary data.</text>
</comment>